<dbReference type="Proteomes" id="UP000008281">
    <property type="component" value="Unassembled WGS sequence"/>
</dbReference>
<proteinExistence type="predicted"/>
<sequence>MSRALRRESILLRDLKLIRKLPSVKDSKKTKKTYTIVNYPIDNNKAYFSDEATGWVQAPNNSSKKANMKYYSNQN</sequence>
<reference evidence="1" key="1">
    <citation type="submission" date="2007-07" db="EMBL/GenBank/DDBJ databases">
        <title>PCAP assembly of the Caenorhabditis remanei genome.</title>
        <authorList>
            <consortium name="The Caenorhabditis remanei Sequencing Consortium"/>
            <person name="Wilson R.K."/>
        </authorList>
    </citation>
    <scope>NUCLEOTIDE SEQUENCE [LARGE SCALE GENOMIC DNA]</scope>
    <source>
        <strain evidence="1">PB4641</strain>
    </source>
</reference>
<dbReference type="AlphaFoldDB" id="E3MWE6"/>
<evidence type="ECO:0000313" key="2">
    <source>
        <dbReference type="Proteomes" id="UP000008281"/>
    </source>
</evidence>
<gene>
    <name evidence="1" type="ORF">CRE_01176</name>
</gene>
<name>E3MWE6_CAERE</name>
<dbReference type="InParanoid" id="E3MWE6"/>
<keyword evidence="2" id="KW-1185">Reference proteome</keyword>
<dbReference type="HOGENOM" id="CLU_2673478_0_0_1"/>
<organism evidence="2">
    <name type="scientific">Caenorhabditis remanei</name>
    <name type="common">Caenorhabditis vulgaris</name>
    <dbReference type="NCBI Taxonomy" id="31234"/>
    <lineage>
        <taxon>Eukaryota</taxon>
        <taxon>Metazoa</taxon>
        <taxon>Ecdysozoa</taxon>
        <taxon>Nematoda</taxon>
        <taxon>Chromadorea</taxon>
        <taxon>Rhabditida</taxon>
        <taxon>Rhabditina</taxon>
        <taxon>Rhabditomorpha</taxon>
        <taxon>Rhabditoidea</taxon>
        <taxon>Rhabditidae</taxon>
        <taxon>Peloderinae</taxon>
        <taxon>Caenorhabditis</taxon>
    </lineage>
</organism>
<evidence type="ECO:0000313" key="1">
    <source>
        <dbReference type="EMBL" id="EFP10670.1"/>
    </source>
</evidence>
<protein>
    <submittedName>
        <fullName evidence="1">Uncharacterized protein</fullName>
    </submittedName>
</protein>
<dbReference type="EMBL" id="DS268487">
    <property type="protein sequence ID" value="EFP10670.1"/>
    <property type="molecule type" value="Genomic_DNA"/>
</dbReference>
<accession>E3MWE6</accession>